<dbReference type="GO" id="GO:0005739">
    <property type="term" value="C:mitochondrion"/>
    <property type="evidence" value="ECO:0007669"/>
    <property type="project" value="TreeGrafter"/>
</dbReference>
<dbReference type="PANTHER" id="PTHR12133:SF1">
    <property type="entry name" value="TRNA (ADENINE(58)-N(1))-METHYLTRANSFERASE, MITOCHONDRIAL"/>
    <property type="match status" value="1"/>
</dbReference>
<sequence length="425" mass="46829">MRLLRPLSPRRLSLIRLSRHYSSGCTIKENDVLFLRQQGKNYARWHLTAPLRPEARIRLGYGASVNASDVIGRSLLDVITDSKGRDVVLHEPSMATYIINSARQATPIYPHDANTIVALLDLNLPRPGEEDEGANAPPFEIFEAGTGMGSLTLHLARALHAANPATTPALRNSLCTAHLKPYDFGLDLSPEDQAAFDSYRASRRAVLHTLDRNPKHSRAAHKLIRHYRRSLYFPTVDWHVGSIEGYLSERLAQTDGAPFLSHAILDLPSAHENAVSLIQALKPNGLLILFQPSISQIGDFQTWMRSTGKPVRLERVLEFPISTTADGVRDTGGGREWDVKTVVPRGAEANSQPVQIMRPKVGDRVAGGGFVAVLRRYHATASPEVEPPEVEPLGVEPLEVEPLEVEPVEPVKPVESVKPSEDSKS</sequence>
<evidence type="ECO:0000256" key="4">
    <source>
        <dbReference type="SAM" id="MobiDB-lite"/>
    </source>
</evidence>
<reference evidence="5" key="1">
    <citation type="journal article" date="2021" name="Nat. Commun.">
        <title>Genetic determinants of endophytism in the Arabidopsis root mycobiome.</title>
        <authorList>
            <person name="Mesny F."/>
            <person name="Miyauchi S."/>
            <person name="Thiergart T."/>
            <person name="Pickel B."/>
            <person name="Atanasova L."/>
            <person name="Karlsson M."/>
            <person name="Huettel B."/>
            <person name="Barry K.W."/>
            <person name="Haridas S."/>
            <person name="Chen C."/>
            <person name="Bauer D."/>
            <person name="Andreopoulos W."/>
            <person name="Pangilinan J."/>
            <person name="LaButti K."/>
            <person name="Riley R."/>
            <person name="Lipzen A."/>
            <person name="Clum A."/>
            <person name="Drula E."/>
            <person name="Henrissat B."/>
            <person name="Kohler A."/>
            <person name="Grigoriev I.V."/>
            <person name="Martin F.M."/>
            <person name="Hacquard S."/>
        </authorList>
    </citation>
    <scope>NUCLEOTIDE SEQUENCE</scope>
    <source>
        <strain evidence="5">MPI-CAGE-AT-0021</strain>
    </source>
</reference>
<dbReference type="SUPFAM" id="SSF53335">
    <property type="entry name" value="S-adenosyl-L-methionine-dependent methyltransferases"/>
    <property type="match status" value="1"/>
</dbReference>
<dbReference type="AlphaFoldDB" id="A0A9P9IZ94"/>
<dbReference type="PROSITE" id="PS51620">
    <property type="entry name" value="SAM_TRM61"/>
    <property type="match status" value="1"/>
</dbReference>
<dbReference type="Proteomes" id="UP000717696">
    <property type="component" value="Unassembled WGS sequence"/>
</dbReference>
<accession>A0A9P9IZ94</accession>
<dbReference type="InterPro" id="IPR014816">
    <property type="entry name" value="tRNA_MeTrfase_Gcd14"/>
</dbReference>
<evidence type="ECO:0000313" key="5">
    <source>
        <dbReference type="EMBL" id="KAH7141363.1"/>
    </source>
</evidence>
<dbReference type="Gene3D" id="3.40.50.150">
    <property type="entry name" value="Vaccinia Virus protein VP39"/>
    <property type="match status" value="1"/>
</dbReference>
<dbReference type="InterPro" id="IPR029063">
    <property type="entry name" value="SAM-dependent_MTases_sf"/>
</dbReference>
<feature type="region of interest" description="Disordered" evidence="4">
    <location>
        <begin position="404"/>
        <end position="425"/>
    </location>
</feature>
<evidence type="ECO:0000256" key="1">
    <source>
        <dbReference type="ARBA" id="ARBA00012796"/>
    </source>
</evidence>
<protein>
    <recommendedName>
        <fullName evidence="2">tRNA (adenine(58)-N(1))-methyltransferase catalytic subunit TRM61</fullName>
        <ecNumber evidence="1">2.1.1.220</ecNumber>
    </recommendedName>
    <alternativeName>
        <fullName evidence="3">tRNA(m1A58)-methyltransferase subunit TRM61</fullName>
    </alternativeName>
</protein>
<organism evidence="5 6">
    <name type="scientific">Dactylonectria estremocensis</name>
    <dbReference type="NCBI Taxonomy" id="1079267"/>
    <lineage>
        <taxon>Eukaryota</taxon>
        <taxon>Fungi</taxon>
        <taxon>Dikarya</taxon>
        <taxon>Ascomycota</taxon>
        <taxon>Pezizomycotina</taxon>
        <taxon>Sordariomycetes</taxon>
        <taxon>Hypocreomycetidae</taxon>
        <taxon>Hypocreales</taxon>
        <taxon>Nectriaceae</taxon>
        <taxon>Dactylonectria</taxon>
    </lineage>
</organism>
<dbReference type="EMBL" id="JAGMUU010000012">
    <property type="protein sequence ID" value="KAH7141363.1"/>
    <property type="molecule type" value="Genomic_DNA"/>
</dbReference>
<evidence type="ECO:0000256" key="3">
    <source>
        <dbReference type="ARBA" id="ARBA00033309"/>
    </source>
</evidence>
<dbReference type="EC" id="2.1.1.220" evidence="1"/>
<evidence type="ECO:0000313" key="6">
    <source>
        <dbReference type="Proteomes" id="UP000717696"/>
    </source>
</evidence>
<dbReference type="OrthoDB" id="5585464at2759"/>
<dbReference type="GO" id="GO:0030488">
    <property type="term" value="P:tRNA methylation"/>
    <property type="evidence" value="ECO:0007669"/>
    <property type="project" value="InterPro"/>
</dbReference>
<comment type="caution">
    <text evidence="5">The sequence shown here is derived from an EMBL/GenBank/DDBJ whole genome shotgun (WGS) entry which is preliminary data.</text>
</comment>
<dbReference type="GO" id="GO:0031515">
    <property type="term" value="C:tRNA (m1A) methyltransferase complex"/>
    <property type="evidence" value="ECO:0007669"/>
    <property type="project" value="InterPro"/>
</dbReference>
<name>A0A9P9IZ94_9HYPO</name>
<keyword evidence="6" id="KW-1185">Reference proteome</keyword>
<dbReference type="PANTHER" id="PTHR12133">
    <property type="entry name" value="TRNA (ADENINE(58)-N(1))-METHYLTRANSFERASE"/>
    <property type="match status" value="1"/>
</dbReference>
<dbReference type="GO" id="GO:0160107">
    <property type="term" value="F:tRNA (adenine(58)-N1)-methyltransferase activity"/>
    <property type="evidence" value="ECO:0007669"/>
    <property type="project" value="UniProtKB-EC"/>
</dbReference>
<proteinExistence type="predicted"/>
<evidence type="ECO:0000256" key="2">
    <source>
        <dbReference type="ARBA" id="ARBA00015963"/>
    </source>
</evidence>
<gene>
    <name evidence="5" type="ORF">B0J13DRAFT_57999</name>
</gene>
<keyword evidence="5" id="KW-0489">Methyltransferase</keyword>
<keyword evidence="5" id="KW-0808">Transferase</keyword>